<evidence type="ECO:0000259" key="1">
    <source>
        <dbReference type="Pfam" id="PF15919"/>
    </source>
</evidence>
<name>A0A0R1XHM5_9LACO</name>
<evidence type="ECO:0000313" key="3">
    <source>
        <dbReference type="Proteomes" id="UP000050949"/>
    </source>
</evidence>
<dbReference type="PATRIC" id="fig|1122147.4.peg.3126"/>
<dbReference type="Pfam" id="PF15919">
    <property type="entry name" value="HicB_lk_antitox"/>
    <property type="match status" value="1"/>
</dbReference>
<dbReference type="InterPro" id="IPR035069">
    <property type="entry name" value="TTHA1013/TTHA0281-like"/>
</dbReference>
<dbReference type="AlphaFoldDB" id="A0A0R1XHM5"/>
<evidence type="ECO:0000313" key="2">
    <source>
        <dbReference type="EMBL" id="KRM26499.1"/>
    </source>
</evidence>
<gene>
    <name evidence="2" type="ORF">FC91_GL003036</name>
</gene>
<dbReference type="Gene3D" id="3.30.160.250">
    <property type="match status" value="1"/>
</dbReference>
<reference evidence="2 3" key="1">
    <citation type="journal article" date="2015" name="Genome Announc.">
        <title>Expanding the biotechnology potential of lactobacilli through comparative genomics of 213 strains and associated genera.</title>
        <authorList>
            <person name="Sun Z."/>
            <person name="Harris H.M."/>
            <person name="McCann A."/>
            <person name="Guo C."/>
            <person name="Argimon S."/>
            <person name="Zhang W."/>
            <person name="Yang X."/>
            <person name="Jeffery I.B."/>
            <person name="Cooney J.C."/>
            <person name="Kagawa T.F."/>
            <person name="Liu W."/>
            <person name="Song Y."/>
            <person name="Salvetti E."/>
            <person name="Wrobel A."/>
            <person name="Rasinkangas P."/>
            <person name="Parkhill J."/>
            <person name="Rea M.C."/>
            <person name="O'Sullivan O."/>
            <person name="Ritari J."/>
            <person name="Douillard F.P."/>
            <person name="Paul Ross R."/>
            <person name="Yang R."/>
            <person name="Briner A.E."/>
            <person name="Felis G.E."/>
            <person name="de Vos W.M."/>
            <person name="Barrangou R."/>
            <person name="Klaenhammer T.R."/>
            <person name="Caufield P.W."/>
            <person name="Cui Y."/>
            <person name="Zhang H."/>
            <person name="O'Toole P.W."/>
        </authorList>
    </citation>
    <scope>NUCLEOTIDE SEQUENCE [LARGE SCALE GENOMIC DNA]</scope>
    <source>
        <strain evidence="2 3">DSM 16991</strain>
    </source>
</reference>
<proteinExistence type="predicted"/>
<organism evidence="2 3">
    <name type="scientific">Schleiferilactobacillus harbinensis DSM 16991</name>
    <dbReference type="NCBI Taxonomy" id="1122147"/>
    <lineage>
        <taxon>Bacteria</taxon>
        <taxon>Bacillati</taxon>
        <taxon>Bacillota</taxon>
        <taxon>Bacilli</taxon>
        <taxon>Lactobacillales</taxon>
        <taxon>Lactobacillaceae</taxon>
        <taxon>Schleiferilactobacillus</taxon>
    </lineage>
</organism>
<sequence length="105" mass="11326">MQRQTTRGVTIMTINQKVGYPIILHPETEGGYSVEIPDINGGSWTQGDSIEEAIEMGKDLIGTMLLDETALPASTPLNQLAIPAKSFAVLITVDLTAYRQTHAAV</sequence>
<comment type="caution">
    <text evidence="2">The sequence shown here is derived from an EMBL/GenBank/DDBJ whole genome shotgun (WGS) entry which is preliminary data.</text>
</comment>
<dbReference type="EMBL" id="AZFW01000072">
    <property type="protein sequence ID" value="KRM26499.1"/>
    <property type="molecule type" value="Genomic_DNA"/>
</dbReference>
<dbReference type="eggNOG" id="COG1598">
    <property type="taxonomic scope" value="Bacteria"/>
</dbReference>
<dbReference type="InterPro" id="IPR031807">
    <property type="entry name" value="HicB-like"/>
</dbReference>
<protein>
    <recommendedName>
        <fullName evidence="1">HicB-like antitoxin of toxin-antitoxin system domain-containing protein</fullName>
    </recommendedName>
</protein>
<dbReference type="SUPFAM" id="SSF143100">
    <property type="entry name" value="TTHA1013/TTHA0281-like"/>
    <property type="match status" value="1"/>
</dbReference>
<feature type="domain" description="HicB-like antitoxin of toxin-antitoxin system" evidence="1">
    <location>
        <begin position="20"/>
        <end position="101"/>
    </location>
</feature>
<dbReference type="Proteomes" id="UP000050949">
    <property type="component" value="Unassembled WGS sequence"/>
</dbReference>
<accession>A0A0R1XHM5</accession>